<dbReference type="RefSeq" id="WP_106724482.1">
    <property type="nucleotide sequence ID" value="NZ_PXYL01000006.1"/>
</dbReference>
<keyword evidence="2" id="KW-1185">Reference proteome</keyword>
<organism evidence="1 2">
    <name type="scientific">Pseudaminobacter soli</name>
    <name type="common">ex Li et al. 2025</name>
    <dbReference type="NCBI Taxonomy" id="1295366"/>
    <lineage>
        <taxon>Bacteria</taxon>
        <taxon>Pseudomonadati</taxon>
        <taxon>Pseudomonadota</taxon>
        <taxon>Alphaproteobacteria</taxon>
        <taxon>Hyphomicrobiales</taxon>
        <taxon>Phyllobacteriaceae</taxon>
        <taxon>Pseudaminobacter</taxon>
    </lineage>
</organism>
<protein>
    <submittedName>
        <fullName evidence="1">Uncharacterized protein</fullName>
    </submittedName>
</protein>
<dbReference type="OrthoDB" id="7355898at2"/>
<dbReference type="AlphaFoldDB" id="A0A2P7SCV1"/>
<reference evidence="1 2" key="1">
    <citation type="submission" date="2018-03" db="EMBL/GenBank/DDBJ databases">
        <title>The draft genome of Mesorhizobium soli JCM 19897.</title>
        <authorList>
            <person name="Li L."/>
            <person name="Liu L."/>
            <person name="Liang L."/>
            <person name="Wang T."/>
            <person name="Zhang X."/>
        </authorList>
    </citation>
    <scope>NUCLEOTIDE SEQUENCE [LARGE SCALE GENOMIC DNA]</scope>
    <source>
        <strain evidence="1 2">JCM 19897</strain>
    </source>
</reference>
<dbReference type="EMBL" id="PXYL01000006">
    <property type="protein sequence ID" value="PSJ60155.1"/>
    <property type="molecule type" value="Genomic_DNA"/>
</dbReference>
<evidence type="ECO:0000313" key="1">
    <source>
        <dbReference type="EMBL" id="PSJ60155.1"/>
    </source>
</evidence>
<accession>A0A2P7SCV1</accession>
<evidence type="ECO:0000313" key="2">
    <source>
        <dbReference type="Proteomes" id="UP000240653"/>
    </source>
</evidence>
<name>A0A2P7SCV1_9HYPH</name>
<dbReference type="Proteomes" id="UP000240653">
    <property type="component" value="Unassembled WGS sequence"/>
</dbReference>
<proteinExistence type="predicted"/>
<sequence>MSPKNGSRSFILQAIDPATDSAVAEVRVLISDIDRLRMVLGLEEGEDPNLSGRYILSQCEMVEVGALCRPSFVPDRMLTVIEPWHSIREVPYLVHTNFELPLMLEGRKPLAVFSDGYPAQWFDDRIAHFEPFIESGRFVRRIVDRPFDATAKSQTGLDGIRTVCFALPSERWRIDAYMLLKYVGERSGWNESLERFEGLLLGYEDWQNDWWLDRYRERHEESPPK</sequence>
<comment type="caution">
    <text evidence="1">The sequence shown here is derived from an EMBL/GenBank/DDBJ whole genome shotgun (WGS) entry which is preliminary data.</text>
</comment>
<gene>
    <name evidence="1" type="ORF">C7I85_13285</name>
</gene>